<proteinExistence type="predicted"/>
<feature type="non-terminal residue" evidence="8">
    <location>
        <position position="192"/>
    </location>
</feature>
<evidence type="ECO:0000256" key="4">
    <source>
        <dbReference type="PROSITE-ProRule" id="PRU00169"/>
    </source>
</evidence>
<evidence type="ECO:0000259" key="6">
    <source>
        <dbReference type="PROSITE" id="PS50110"/>
    </source>
</evidence>
<dbReference type="Gene3D" id="1.10.10.10">
    <property type="entry name" value="Winged helix-like DNA-binding domain superfamily/Winged helix DNA-binding domain"/>
    <property type="match status" value="1"/>
</dbReference>
<evidence type="ECO:0008006" key="10">
    <source>
        <dbReference type="Google" id="ProtNLM"/>
    </source>
</evidence>
<dbReference type="InterPro" id="IPR001867">
    <property type="entry name" value="OmpR/PhoB-type_DNA-bd"/>
</dbReference>
<comment type="caution">
    <text evidence="8">The sequence shown here is derived from an EMBL/GenBank/DDBJ whole genome shotgun (WGS) entry which is preliminary data.</text>
</comment>
<evidence type="ECO:0000313" key="8">
    <source>
        <dbReference type="EMBL" id="KKC34189.1"/>
    </source>
</evidence>
<keyword evidence="2" id="KW-0902">Two-component regulatory system</keyword>
<feature type="DNA-binding region" description="OmpR/PhoB-type" evidence="5">
    <location>
        <begin position="141"/>
        <end position="192"/>
    </location>
</feature>
<dbReference type="InterPro" id="IPR039420">
    <property type="entry name" value="WalR-like"/>
</dbReference>
<evidence type="ECO:0000256" key="3">
    <source>
        <dbReference type="ARBA" id="ARBA00023125"/>
    </source>
</evidence>
<feature type="modified residue" description="4-aspartylphosphate" evidence="4">
    <location>
        <position position="62"/>
    </location>
</feature>
<evidence type="ECO:0000256" key="2">
    <source>
        <dbReference type="ARBA" id="ARBA00023012"/>
    </source>
</evidence>
<reference evidence="8 9" key="1">
    <citation type="submission" date="2015-03" db="EMBL/GenBank/DDBJ databases">
        <authorList>
            <person name="Lepp D."/>
            <person name="Hassan Y.I."/>
            <person name="Li X.-Z."/>
            <person name="Zhou T."/>
        </authorList>
    </citation>
    <scope>NUCLEOTIDE SEQUENCE [LARGE SCALE GENOMIC DNA]</scope>
    <source>
        <strain evidence="8 9">Cr7-05</strain>
    </source>
</reference>
<dbReference type="PANTHER" id="PTHR48111">
    <property type="entry name" value="REGULATOR OF RPOS"/>
    <property type="match status" value="1"/>
</dbReference>
<evidence type="ECO:0000259" key="7">
    <source>
        <dbReference type="PROSITE" id="PS51755"/>
    </source>
</evidence>
<gene>
    <name evidence="8" type="ORF">WH91_04325</name>
</gene>
<evidence type="ECO:0000256" key="1">
    <source>
        <dbReference type="ARBA" id="ARBA00022553"/>
    </source>
</evidence>
<dbReference type="InterPro" id="IPR001789">
    <property type="entry name" value="Sig_transdc_resp-reg_receiver"/>
</dbReference>
<dbReference type="InterPro" id="IPR011006">
    <property type="entry name" value="CheY-like_superfamily"/>
</dbReference>
<dbReference type="Gene3D" id="3.40.50.2300">
    <property type="match status" value="1"/>
</dbReference>
<evidence type="ECO:0000313" key="9">
    <source>
        <dbReference type="Proteomes" id="UP000033519"/>
    </source>
</evidence>
<feature type="domain" description="Response regulatory" evidence="6">
    <location>
        <begin position="13"/>
        <end position="129"/>
    </location>
</feature>
<feature type="domain" description="OmpR/PhoB-type" evidence="7">
    <location>
        <begin position="141"/>
        <end position="192"/>
    </location>
</feature>
<sequence>MTRDKTGFVIMASIVIASTDVDYYLLLSHILAEAGFAVLLASSVEEIIYISHEANPIAILLDCRSGDSLAIDACLDLKRDPTTFGIPTVALIGPGAEQQYLSLMKAGIDESFVRPITPRKLIGLLERLAGPMASRTDKDGRAALVYVDIEIDLDAHRVSRNGRPIHLGPIEFRMLRHLIEHAGQVCSRDALV</sequence>
<dbReference type="CDD" id="cd00383">
    <property type="entry name" value="trans_reg_C"/>
    <property type="match status" value="1"/>
</dbReference>
<dbReference type="PANTHER" id="PTHR48111:SF40">
    <property type="entry name" value="PHOSPHATE REGULON TRANSCRIPTIONAL REGULATORY PROTEIN PHOB"/>
    <property type="match status" value="1"/>
</dbReference>
<dbReference type="SUPFAM" id="SSF52172">
    <property type="entry name" value="CheY-like"/>
    <property type="match status" value="1"/>
</dbReference>
<accession>A0ABR5E1N0</accession>
<evidence type="ECO:0000256" key="5">
    <source>
        <dbReference type="PROSITE-ProRule" id="PRU01091"/>
    </source>
</evidence>
<dbReference type="EMBL" id="LAPV01000055">
    <property type="protein sequence ID" value="KKC34189.1"/>
    <property type="molecule type" value="Genomic_DNA"/>
</dbReference>
<organism evidence="8 9">
    <name type="scientific">Devosia psychrophila</name>
    <dbReference type="NCBI Taxonomy" id="728005"/>
    <lineage>
        <taxon>Bacteria</taxon>
        <taxon>Pseudomonadati</taxon>
        <taxon>Pseudomonadota</taxon>
        <taxon>Alphaproteobacteria</taxon>
        <taxon>Hyphomicrobiales</taxon>
        <taxon>Devosiaceae</taxon>
        <taxon>Devosia</taxon>
    </lineage>
</organism>
<dbReference type="PROSITE" id="PS50110">
    <property type="entry name" value="RESPONSE_REGULATORY"/>
    <property type="match status" value="1"/>
</dbReference>
<dbReference type="InterPro" id="IPR036388">
    <property type="entry name" value="WH-like_DNA-bd_sf"/>
</dbReference>
<keyword evidence="1 4" id="KW-0597">Phosphoprotein</keyword>
<protein>
    <recommendedName>
        <fullName evidence="10">Response regulator</fullName>
    </recommendedName>
</protein>
<name>A0ABR5E1N0_9HYPH</name>
<dbReference type="PROSITE" id="PS51755">
    <property type="entry name" value="OMPR_PHOB"/>
    <property type="match status" value="1"/>
</dbReference>
<keyword evidence="9" id="KW-1185">Reference proteome</keyword>
<keyword evidence="3 5" id="KW-0238">DNA-binding</keyword>
<dbReference type="Proteomes" id="UP000033519">
    <property type="component" value="Unassembled WGS sequence"/>
</dbReference>